<name>A0A813RXV5_9BILA</name>
<feature type="region of interest" description="Disordered" evidence="1">
    <location>
        <begin position="1"/>
        <end position="22"/>
    </location>
</feature>
<dbReference type="Proteomes" id="UP000681722">
    <property type="component" value="Unassembled WGS sequence"/>
</dbReference>
<feature type="compositionally biased region" description="Polar residues" evidence="1">
    <location>
        <begin position="249"/>
        <end position="265"/>
    </location>
</feature>
<evidence type="ECO:0000313" key="3">
    <source>
        <dbReference type="EMBL" id="CAF3572439.1"/>
    </source>
</evidence>
<dbReference type="AlphaFoldDB" id="A0A813RXV5"/>
<evidence type="ECO:0000256" key="1">
    <source>
        <dbReference type="SAM" id="MobiDB-lite"/>
    </source>
</evidence>
<gene>
    <name evidence="2" type="ORF">GPM918_LOCUS2864</name>
    <name evidence="3" type="ORF">SRO942_LOCUS2864</name>
</gene>
<dbReference type="EMBL" id="CAJNOQ010000330">
    <property type="protein sequence ID" value="CAF0788391.1"/>
    <property type="molecule type" value="Genomic_DNA"/>
</dbReference>
<feature type="compositionally biased region" description="Polar residues" evidence="1">
    <location>
        <begin position="489"/>
        <end position="518"/>
    </location>
</feature>
<feature type="region of interest" description="Disordered" evidence="1">
    <location>
        <begin position="249"/>
        <end position="270"/>
    </location>
</feature>
<reference evidence="2" key="1">
    <citation type="submission" date="2021-02" db="EMBL/GenBank/DDBJ databases">
        <authorList>
            <person name="Nowell W R."/>
        </authorList>
    </citation>
    <scope>NUCLEOTIDE SEQUENCE</scope>
</reference>
<accession>A0A813RXV5</accession>
<feature type="region of interest" description="Disordered" evidence="1">
    <location>
        <begin position="434"/>
        <end position="541"/>
    </location>
</feature>
<dbReference type="EMBL" id="CAJOBC010000330">
    <property type="protein sequence ID" value="CAF3572439.1"/>
    <property type="molecule type" value="Genomic_DNA"/>
</dbReference>
<sequence length="877" mass="100614">MTLNNDLRRSSSNRKSLVARKKEQWLRDKNQYPENNSLTWTGYFGRSAQLKDLPKSQQQQVLTHDSNANFNNNNNNFHHYYRSKLPTNANCSLSNNMLDPKTLANMRKRTDIHPLDNEFNNCGLRGVLTTGTNKMYDFSSLGLRRQKQDQLRMELQRQIDEKARNYMLNNSMIRKPKIIHTTDNDESKSRSKIVNNAHSDNTNHNAKLPTGMQYRSQNHYDSHPSTLDKRNPVEYEYASVLQKPYLCSSETNEQENSYHISNQQHPPVLDKYPTRSVSHDKQEGRLKPPLQQNCESLVTYPRDEHYPETNLIPITSQHLQVPQKPHCVPSNNERSSPRLTSVQGQSAAIIDINKPFTTLFHQTYDPMAHIRLKMRQREARTWLAYEKIKEAQDMAVRDKKEKNAAKISLAESNPNVHHVAADVLPQHQPLYEQNSSFLQSPSNGNQTETIKPTKISATADPTQTVQISQEEPTDQEQPIAPKRTVVDNGGSNSQRQSQMRNTSFNNQNLNQVHQQTSDNSRRDGFRDSLSNDQQQSETDVKVKCRTIEKQTSSIQFVDFSSQKTSLHYCRNMFDMETQTDNSLSEHNSFGKRVKDNKLCIQKLTNKFSIIEKETAKQKPMLLRKRPAISGKWFAALDEKNGQSVKSKTKRRHTKFDVTPKTSRSVSAGSTDTTERNTKNFSKNIVRSQTFSNPLNTSDEKKKNKINTVVKQQQKRHHYTLPLIVTSTPTSAKENVCKNLNRLETTEKEQYNLPHNSVSDNKLKQPGSVTFRTHLKQSHSDMCCYSLLSIQKQKQQMSYESTFKETHQKPLPSSFSSINSDRCLFNEIQTVDNSISTDINDTIEDNIITSSLPSSSPSKMINSSCSITSHMYSSPHDD</sequence>
<evidence type="ECO:0000313" key="4">
    <source>
        <dbReference type="Proteomes" id="UP000663829"/>
    </source>
</evidence>
<protein>
    <submittedName>
        <fullName evidence="2">Uncharacterized protein</fullName>
    </submittedName>
</protein>
<proteinExistence type="predicted"/>
<feature type="compositionally biased region" description="Polar residues" evidence="1">
    <location>
        <begin position="528"/>
        <end position="537"/>
    </location>
</feature>
<evidence type="ECO:0000313" key="2">
    <source>
        <dbReference type="EMBL" id="CAF0788391.1"/>
    </source>
</evidence>
<feature type="region of interest" description="Disordered" evidence="1">
    <location>
        <begin position="643"/>
        <end position="675"/>
    </location>
</feature>
<feature type="compositionally biased region" description="Polar residues" evidence="1">
    <location>
        <begin position="434"/>
        <end position="470"/>
    </location>
</feature>
<keyword evidence="4" id="KW-1185">Reference proteome</keyword>
<organism evidence="2 4">
    <name type="scientific">Didymodactylos carnosus</name>
    <dbReference type="NCBI Taxonomy" id="1234261"/>
    <lineage>
        <taxon>Eukaryota</taxon>
        <taxon>Metazoa</taxon>
        <taxon>Spiralia</taxon>
        <taxon>Gnathifera</taxon>
        <taxon>Rotifera</taxon>
        <taxon>Eurotatoria</taxon>
        <taxon>Bdelloidea</taxon>
        <taxon>Philodinida</taxon>
        <taxon>Philodinidae</taxon>
        <taxon>Didymodactylos</taxon>
    </lineage>
</organism>
<feature type="compositionally biased region" description="Polar residues" evidence="1">
    <location>
        <begin position="659"/>
        <end position="671"/>
    </location>
</feature>
<comment type="caution">
    <text evidence="2">The sequence shown here is derived from an EMBL/GenBank/DDBJ whole genome shotgun (WGS) entry which is preliminary data.</text>
</comment>
<dbReference type="Proteomes" id="UP000663829">
    <property type="component" value="Unassembled WGS sequence"/>
</dbReference>